<dbReference type="PANTHER" id="PTHR46665">
    <property type="entry name" value="TRANSCRIPTION FACTOR BHLH041-RELATED-RELATED"/>
    <property type="match status" value="1"/>
</dbReference>
<dbReference type="GO" id="GO:0005634">
    <property type="term" value="C:nucleus"/>
    <property type="evidence" value="ECO:0007669"/>
    <property type="project" value="UniProtKB-SubCell"/>
</dbReference>
<dbReference type="PANTHER" id="PTHR46665:SF6">
    <property type="entry name" value="TRANSCRIPTION FACTOR BHLH92"/>
    <property type="match status" value="1"/>
</dbReference>
<evidence type="ECO:0000313" key="6">
    <source>
        <dbReference type="Proteomes" id="UP001454036"/>
    </source>
</evidence>
<gene>
    <name evidence="5" type="ORF">LIER_08162</name>
</gene>
<evidence type="ECO:0000256" key="4">
    <source>
        <dbReference type="ARBA" id="ARBA00023242"/>
    </source>
</evidence>
<proteinExistence type="predicted"/>
<dbReference type="SUPFAM" id="SSF47459">
    <property type="entry name" value="HLH, helix-loop-helix DNA-binding domain"/>
    <property type="match status" value="1"/>
</dbReference>
<dbReference type="GO" id="GO:0046983">
    <property type="term" value="F:protein dimerization activity"/>
    <property type="evidence" value="ECO:0007669"/>
    <property type="project" value="InterPro"/>
</dbReference>
<dbReference type="InterPro" id="IPR036638">
    <property type="entry name" value="HLH_DNA-bd_sf"/>
</dbReference>
<sequence>MENLFEYDRHQEAMLWLAEELPIVNKSDFVRYTQQPMNFVSENSRNMTRNVNMNKRMIEFLKKSWEPQVSNAGISNEKERAYKHMINERMRRDKEKKNYQALHKILPLGTKVSLMGTSFFS</sequence>
<comment type="subcellular location">
    <subcellularLocation>
        <location evidence="1">Nucleus</location>
    </subcellularLocation>
</comment>
<accession>A0AAV3PCX7</accession>
<dbReference type="EMBL" id="BAABME010001305">
    <property type="protein sequence ID" value="GAA0148826.1"/>
    <property type="molecule type" value="Genomic_DNA"/>
</dbReference>
<dbReference type="Proteomes" id="UP001454036">
    <property type="component" value="Unassembled WGS sequence"/>
</dbReference>
<organism evidence="5 6">
    <name type="scientific">Lithospermum erythrorhizon</name>
    <name type="common">Purple gromwell</name>
    <name type="synonym">Lithospermum officinale var. erythrorhizon</name>
    <dbReference type="NCBI Taxonomy" id="34254"/>
    <lineage>
        <taxon>Eukaryota</taxon>
        <taxon>Viridiplantae</taxon>
        <taxon>Streptophyta</taxon>
        <taxon>Embryophyta</taxon>
        <taxon>Tracheophyta</taxon>
        <taxon>Spermatophyta</taxon>
        <taxon>Magnoliopsida</taxon>
        <taxon>eudicotyledons</taxon>
        <taxon>Gunneridae</taxon>
        <taxon>Pentapetalae</taxon>
        <taxon>asterids</taxon>
        <taxon>lamiids</taxon>
        <taxon>Boraginales</taxon>
        <taxon>Boraginaceae</taxon>
        <taxon>Boraginoideae</taxon>
        <taxon>Lithospermeae</taxon>
        <taxon>Lithospermum</taxon>
    </lineage>
</organism>
<dbReference type="AlphaFoldDB" id="A0AAV3PCX7"/>
<keyword evidence="3" id="KW-0804">Transcription</keyword>
<keyword evidence="2" id="KW-0805">Transcription regulation</keyword>
<evidence type="ECO:0000313" key="5">
    <source>
        <dbReference type="EMBL" id="GAA0148826.1"/>
    </source>
</evidence>
<comment type="caution">
    <text evidence="5">The sequence shown here is derived from an EMBL/GenBank/DDBJ whole genome shotgun (WGS) entry which is preliminary data.</text>
</comment>
<name>A0AAV3PCX7_LITER</name>
<evidence type="ECO:0000256" key="1">
    <source>
        <dbReference type="ARBA" id="ARBA00004123"/>
    </source>
</evidence>
<evidence type="ECO:0000256" key="3">
    <source>
        <dbReference type="ARBA" id="ARBA00023163"/>
    </source>
</evidence>
<dbReference type="InterPro" id="IPR044658">
    <property type="entry name" value="bHLH92/bHLH041-like"/>
</dbReference>
<keyword evidence="6" id="KW-1185">Reference proteome</keyword>
<protein>
    <submittedName>
        <fullName evidence="5">Uncharacterized protein</fullName>
    </submittedName>
</protein>
<evidence type="ECO:0000256" key="2">
    <source>
        <dbReference type="ARBA" id="ARBA00023015"/>
    </source>
</evidence>
<keyword evidence="4" id="KW-0539">Nucleus</keyword>
<reference evidence="5 6" key="1">
    <citation type="submission" date="2024-01" db="EMBL/GenBank/DDBJ databases">
        <title>The complete chloroplast genome sequence of Lithospermum erythrorhizon: insights into the phylogenetic relationship among Boraginaceae species and the maternal lineages of purple gromwells.</title>
        <authorList>
            <person name="Okada T."/>
            <person name="Watanabe K."/>
        </authorList>
    </citation>
    <scope>NUCLEOTIDE SEQUENCE [LARGE SCALE GENOMIC DNA]</scope>
</reference>